<dbReference type="CDD" id="cd03801">
    <property type="entry name" value="GT4_PimA-like"/>
    <property type="match status" value="1"/>
</dbReference>
<reference evidence="2" key="2">
    <citation type="submission" date="2021-04" db="EMBL/GenBank/DDBJ databases">
        <authorList>
            <person name="Gilroy R."/>
        </authorList>
    </citation>
    <scope>NUCLEOTIDE SEQUENCE</scope>
    <source>
        <strain evidence="2">5032</strain>
    </source>
</reference>
<dbReference type="SUPFAM" id="SSF53756">
    <property type="entry name" value="UDP-Glycosyltransferase/glycogen phosphorylase"/>
    <property type="match status" value="1"/>
</dbReference>
<sequence>MIPNPSADTSAPLPPGLPHLAIVLLWYPLFTQPFIFREVEALRRRLPLKVYTLYGRNTRCCSGEMLAAGSDVHRLGVPALPRLLGAFFVQLLTHPLRLARLLRSCLFHRWATWETLGENCWAFLAGLHLARLMREDGMDMIYAPWPRGTATAARVAACLAHIPFATSVRGDNLEPADPDLADKLRDALFVRVNNAADKERTETFAAGEARDKTCLVYNSLTLPADAACPIRLQAPFRLLALGRFDVTKGFDILLRACAVLKERNLPFTLTLAGSGGHLLGLGNEEKHLLALRTELGLEQCVQLPGLVNHNELPALLMAHDIFVAPCVVHASGRRDGIPNTVIEALSYGMPVVSTNINALPEVVRHEETGLAVPPSDPAALADAIQRLVEHPEEARRLGEQGRQLARRMFDPDTNSRMLAELFADRHARWKRTCAA</sequence>
<dbReference type="Gene3D" id="3.40.50.2000">
    <property type="entry name" value="Glycogen Phosphorylase B"/>
    <property type="match status" value="2"/>
</dbReference>
<evidence type="ECO:0000313" key="2">
    <source>
        <dbReference type="EMBL" id="HJA78534.1"/>
    </source>
</evidence>
<dbReference type="PANTHER" id="PTHR12526">
    <property type="entry name" value="GLYCOSYLTRANSFERASE"/>
    <property type="match status" value="1"/>
</dbReference>
<protein>
    <submittedName>
        <fullName evidence="2">Glycosyltransferase family 4 protein</fullName>
    </submittedName>
</protein>
<comment type="caution">
    <text evidence="2">The sequence shown here is derived from an EMBL/GenBank/DDBJ whole genome shotgun (WGS) entry which is preliminary data.</text>
</comment>
<dbReference type="AlphaFoldDB" id="A0A9D2HMF1"/>
<feature type="domain" description="Glycosyl transferase family 1" evidence="1">
    <location>
        <begin position="237"/>
        <end position="403"/>
    </location>
</feature>
<evidence type="ECO:0000313" key="3">
    <source>
        <dbReference type="Proteomes" id="UP000823821"/>
    </source>
</evidence>
<dbReference type="PANTHER" id="PTHR12526:SF631">
    <property type="entry name" value="BLL6306 PROTEIN"/>
    <property type="match status" value="1"/>
</dbReference>
<proteinExistence type="predicted"/>
<dbReference type="InterPro" id="IPR001296">
    <property type="entry name" value="Glyco_trans_1"/>
</dbReference>
<dbReference type="Pfam" id="PF00534">
    <property type="entry name" value="Glycos_transf_1"/>
    <property type="match status" value="1"/>
</dbReference>
<evidence type="ECO:0000259" key="1">
    <source>
        <dbReference type="Pfam" id="PF00534"/>
    </source>
</evidence>
<name>A0A9D2HMF1_9BACT</name>
<dbReference type="Proteomes" id="UP000823821">
    <property type="component" value="Unassembled WGS sequence"/>
</dbReference>
<dbReference type="EMBL" id="DWZD01000019">
    <property type="protein sequence ID" value="HJA78534.1"/>
    <property type="molecule type" value="Genomic_DNA"/>
</dbReference>
<reference evidence="2" key="1">
    <citation type="journal article" date="2021" name="PeerJ">
        <title>Extensive microbial diversity within the chicken gut microbiome revealed by metagenomics and culture.</title>
        <authorList>
            <person name="Gilroy R."/>
            <person name="Ravi A."/>
            <person name="Getino M."/>
            <person name="Pursley I."/>
            <person name="Horton D.L."/>
            <person name="Alikhan N.F."/>
            <person name="Baker D."/>
            <person name="Gharbi K."/>
            <person name="Hall N."/>
            <person name="Watson M."/>
            <person name="Adriaenssens E.M."/>
            <person name="Foster-Nyarko E."/>
            <person name="Jarju S."/>
            <person name="Secka A."/>
            <person name="Antonio M."/>
            <person name="Oren A."/>
            <person name="Chaudhuri R.R."/>
            <person name="La Ragione R."/>
            <person name="Hildebrand F."/>
            <person name="Pallen M.J."/>
        </authorList>
    </citation>
    <scope>NUCLEOTIDE SEQUENCE</scope>
    <source>
        <strain evidence="2">5032</strain>
    </source>
</reference>
<organism evidence="2 3">
    <name type="scientific">Candidatus Desulfovibrio intestinavium</name>
    <dbReference type="NCBI Taxonomy" id="2838534"/>
    <lineage>
        <taxon>Bacteria</taxon>
        <taxon>Pseudomonadati</taxon>
        <taxon>Thermodesulfobacteriota</taxon>
        <taxon>Desulfovibrionia</taxon>
        <taxon>Desulfovibrionales</taxon>
        <taxon>Desulfovibrionaceae</taxon>
        <taxon>Desulfovibrio</taxon>
    </lineage>
</organism>
<gene>
    <name evidence="2" type="ORF">H9784_03030</name>
</gene>
<dbReference type="GO" id="GO:0016757">
    <property type="term" value="F:glycosyltransferase activity"/>
    <property type="evidence" value="ECO:0007669"/>
    <property type="project" value="InterPro"/>
</dbReference>
<accession>A0A9D2HMF1</accession>